<organism evidence="2 3">
    <name type="scientific">Kluyvera cryocrescens</name>
    <name type="common">Kluyvera citrophila</name>
    <dbReference type="NCBI Taxonomy" id="580"/>
    <lineage>
        <taxon>Bacteria</taxon>
        <taxon>Pseudomonadati</taxon>
        <taxon>Pseudomonadota</taxon>
        <taxon>Gammaproteobacteria</taxon>
        <taxon>Enterobacterales</taxon>
        <taxon>Enterobacteriaceae</taxon>
        <taxon>Kluyvera</taxon>
    </lineage>
</organism>
<dbReference type="Pfam" id="PF01019">
    <property type="entry name" value="G_glu_transpept"/>
    <property type="match status" value="1"/>
</dbReference>
<comment type="caution">
    <text evidence="2">The sequence shown here is derived from an EMBL/GenBank/DDBJ whole genome shotgun (WGS) entry which is preliminary data.</text>
</comment>
<gene>
    <name evidence="2" type="ORF">QWU01_16880</name>
</gene>
<evidence type="ECO:0000313" key="3">
    <source>
        <dbReference type="Proteomes" id="UP001276300"/>
    </source>
</evidence>
<dbReference type="PRINTS" id="PR01210">
    <property type="entry name" value="GGTRANSPTASE"/>
</dbReference>
<accession>A0AAW9CA19</accession>
<dbReference type="Gene3D" id="1.10.246.130">
    <property type="match status" value="1"/>
</dbReference>
<feature type="signal peptide" evidence="1">
    <location>
        <begin position="1"/>
        <end position="21"/>
    </location>
</feature>
<protein>
    <submittedName>
        <fullName evidence="2">Gamma-glutamyltransferase family protein</fullName>
    </submittedName>
</protein>
<evidence type="ECO:0000313" key="2">
    <source>
        <dbReference type="EMBL" id="MDW3778484.1"/>
    </source>
</evidence>
<sequence>MTQYQSAKCMQGMAVAPHSLAAESAVAVLREGGNAVEAMVAAAATIAVVYPHMNGIGGDGFWLISTPGHEPVAIQACGFAAQKASLDFYRQAGYQHIPVRGPLAANTVAGTVSGWEQALAWAEQNTANSPLPLPRLLKDAIHYARQGVPVSPGLHQQISSRLAQLHQHPGFCGLFAPSGKALDVNELLLQPALANTLERLATHGLADFYHGETARLMSAELEAAGSLLRFTDFDRFRASQVKPLALQTDVGTVYNLPPPSQGLVSLLITGILEQQRKKGVITDEADFIHQCVEATKLAFNLRDRHITDPAHMTIDPQSLLTADSIRELSAQIAVDRALPWGKGRGPADTIWMGVIDGSGTAVSFIQSIYHEFGSAVILPDSGVIWQNRGSSFSLDPNATNPLQPGRLPFHTLNPALARLADGSVLVYGSMGGDGQPQTLAAVFDRIVYQKMTPQAAVTAPRWLLGRTWGESSDTLKIESRHRAATTDTLKQYGHDVEIYPPYDDLMGHAGAILRHRNGMLEGGSDPRSDGGVARW</sequence>
<dbReference type="RefSeq" id="WP_318242843.1">
    <property type="nucleotide sequence ID" value="NZ_JAUEQX010000014.1"/>
</dbReference>
<dbReference type="InterPro" id="IPR029055">
    <property type="entry name" value="Ntn_hydrolases_N"/>
</dbReference>
<feature type="chain" id="PRO_5043690201" evidence="1">
    <location>
        <begin position="22"/>
        <end position="535"/>
    </location>
</feature>
<dbReference type="PANTHER" id="PTHR43881">
    <property type="entry name" value="GAMMA-GLUTAMYLTRANSPEPTIDASE (AFU_ORTHOLOGUE AFUA_4G13580)"/>
    <property type="match status" value="1"/>
</dbReference>
<reference evidence="2" key="1">
    <citation type="journal article" date="2023" name="J Glob Antimicrob Resist">
        <title>Emergence of NDM-1 and KPC-3 carbapenemases in Kluyvera cryocrescens: Investigating genetic heterogeneity and acquisition routes of blaNDM-1 in Enterobacterales species in Portugal.</title>
        <authorList>
            <person name="Loiodice M."/>
            <person name="Ribeiro M."/>
            <person name="Peixe L."/>
            <person name="Novais A."/>
        </authorList>
    </citation>
    <scope>NUCLEOTIDE SEQUENCE</scope>
    <source>
        <strain evidence="2">K629</strain>
    </source>
</reference>
<dbReference type="InterPro" id="IPR052896">
    <property type="entry name" value="GGT-like_enzyme"/>
</dbReference>
<dbReference type="Gene3D" id="3.60.20.40">
    <property type="match status" value="1"/>
</dbReference>
<proteinExistence type="predicted"/>
<dbReference type="AlphaFoldDB" id="A0AAW9CA19"/>
<name>A0AAW9CA19_KLUCR</name>
<keyword evidence="1" id="KW-0732">Signal</keyword>
<evidence type="ECO:0000256" key="1">
    <source>
        <dbReference type="SAM" id="SignalP"/>
    </source>
</evidence>
<dbReference type="InterPro" id="IPR043138">
    <property type="entry name" value="GGT_lsub"/>
</dbReference>
<dbReference type="EMBL" id="JAUEQX010000014">
    <property type="protein sequence ID" value="MDW3778484.1"/>
    <property type="molecule type" value="Genomic_DNA"/>
</dbReference>
<dbReference type="PANTHER" id="PTHR43881:SF5">
    <property type="entry name" value="GAMMA-GLUTAMYLTRANSPEPTIDASE"/>
    <property type="match status" value="1"/>
</dbReference>
<dbReference type="SUPFAM" id="SSF56235">
    <property type="entry name" value="N-terminal nucleophile aminohydrolases (Ntn hydrolases)"/>
    <property type="match status" value="1"/>
</dbReference>
<dbReference type="Proteomes" id="UP001276300">
    <property type="component" value="Unassembled WGS sequence"/>
</dbReference>
<dbReference type="InterPro" id="IPR043137">
    <property type="entry name" value="GGT_ssub_C"/>
</dbReference>